<evidence type="ECO:0000313" key="1">
    <source>
        <dbReference type="EMBL" id="RWX43185.1"/>
    </source>
</evidence>
<dbReference type="EMBL" id="MTKP01000458">
    <property type="protein sequence ID" value="RWX43185.1"/>
    <property type="molecule type" value="Genomic_DNA"/>
</dbReference>
<evidence type="ECO:0000313" key="2">
    <source>
        <dbReference type="Proteomes" id="UP000288086"/>
    </source>
</evidence>
<gene>
    <name evidence="1" type="ORF">VT98_14581</name>
</gene>
<dbReference type="AlphaFoldDB" id="A0A444IR31"/>
<keyword evidence="2" id="KW-1185">Reference proteome</keyword>
<name>A0A444IR31_9BACT</name>
<proteinExistence type="predicted"/>
<accession>A0A444IR31</accession>
<feature type="non-terminal residue" evidence="1">
    <location>
        <position position="41"/>
    </location>
</feature>
<protein>
    <submittedName>
        <fullName evidence="1">Uncharacterized protein</fullName>
    </submittedName>
</protein>
<reference evidence="1 2" key="1">
    <citation type="submission" date="2017-01" db="EMBL/GenBank/DDBJ databases">
        <title>The cable genome- insights into the physiology and evolution of filamentous bacteria capable of sulfide oxidation via long distance electron transfer.</title>
        <authorList>
            <person name="Schreiber L."/>
            <person name="Bjerg J.T."/>
            <person name="Boggild A."/>
            <person name="Van De Vossenberg J."/>
            <person name="Meysman F."/>
            <person name="Nielsen L.P."/>
            <person name="Schramm A."/>
            <person name="Kjeldsen K.U."/>
        </authorList>
    </citation>
    <scope>NUCLEOTIDE SEQUENCE [LARGE SCALE GENOMIC DNA]</scope>
    <source>
        <strain evidence="1">A1</strain>
    </source>
</reference>
<sequence length="41" mass="4635">MNHATYKHYGSKKGCKRIYLIAPKHPNNFWSMQGTADVLGA</sequence>
<comment type="caution">
    <text evidence="1">The sequence shown here is derived from an EMBL/GenBank/DDBJ whole genome shotgun (WGS) entry which is preliminary data.</text>
</comment>
<organism evidence="1 2">
    <name type="scientific">Candidatus Electrothrix communis</name>
    <dbReference type="NCBI Taxonomy" id="1859133"/>
    <lineage>
        <taxon>Bacteria</taxon>
        <taxon>Pseudomonadati</taxon>
        <taxon>Thermodesulfobacteriota</taxon>
        <taxon>Desulfobulbia</taxon>
        <taxon>Desulfobulbales</taxon>
        <taxon>Desulfobulbaceae</taxon>
        <taxon>Candidatus Electrothrix</taxon>
    </lineage>
</organism>
<dbReference type="Proteomes" id="UP000288086">
    <property type="component" value="Unassembled WGS sequence"/>
</dbReference>